<protein>
    <recommendedName>
        <fullName evidence="15">Cytochrome c oxidase subunit 2</fullName>
        <ecNumber evidence="15">7.1.1.9</ecNumber>
    </recommendedName>
</protein>
<evidence type="ECO:0000259" key="18">
    <source>
        <dbReference type="PROSITE" id="PS50857"/>
    </source>
</evidence>
<evidence type="ECO:0000256" key="17">
    <source>
        <dbReference type="SAM" id="Phobius"/>
    </source>
</evidence>
<dbReference type="GO" id="GO:0016491">
    <property type="term" value="F:oxidoreductase activity"/>
    <property type="evidence" value="ECO:0007669"/>
    <property type="project" value="UniProtKB-KW"/>
</dbReference>
<dbReference type="InterPro" id="IPR045187">
    <property type="entry name" value="CcO_II"/>
</dbReference>
<dbReference type="PANTHER" id="PTHR22888:SF9">
    <property type="entry name" value="CYTOCHROME C OXIDASE SUBUNIT 2"/>
    <property type="match status" value="1"/>
</dbReference>
<keyword evidence="3 14" id="KW-0813">Transport</keyword>
<proteinExistence type="inferred from homology"/>
<comment type="function">
    <text evidence="12 15">Subunits I and II form the functional core of the enzyme complex. Electrons originating in cytochrome c are transferred via heme a and Cu(A) to the binuclear center formed by heme a3 and Cu(B).</text>
</comment>
<keyword evidence="19" id="KW-0560">Oxidoreductase</keyword>
<dbReference type="InterPro" id="IPR001505">
    <property type="entry name" value="Copper_CuA"/>
</dbReference>
<feature type="transmembrane region" description="Helical" evidence="17">
    <location>
        <begin position="67"/>
        <end position="86"/>
    </location>
</feature>
<dbReference type="AlphaFoldDB" id="A0A7K3M2Z2"/>
<evidence type="ECO:0000256" key="1">
    <source>
        <dbReference type="ARBA" id="ARBA00004141"/>
    </source>
</evidence>
<evidence type="ECO:0000256" key="8">
    <source>
        <dbReference type="ARBA" id="ARBA00022982"/>
    </source>
</evidence>
<dbReference type="InterPro" id="IPR008972">
    <property type="entry name" value="Cupredoxin"/>
</dbReference>
<dbReference type="Proteomes" id="UP000460435">
    <property type="component" value="Unassembled WGS sequence"/>
</dbReference>
<evidence type="ECO:0000256" key="6">
    <source>
        <dbReference type="ARBA" id="ARBA00022723"/>
    </source>
</evidence>
<gene>
    <name evidence="19" type="primary">coxB</name>
    <name evidence="19" type="ORF">F7O44_09395</name>
</gene>
<dbReference type="GO" id="GO:0042773">
    <property type="term" value="P:ATP synthesis coupled electron transport"/>
    <property type="evidence" value="ECO:0007669"/>
    <property type="project" value="TreeGrafter"/>
</dbReference>
<dbReference type="PROSITE" id="PS51257">
    <property type="entry name" value="PROKAR_LIPOPROTEIN"/>
    <property type="match status" value="1"/>
</dbReference>
<dbReference type="Gene3D" id="1.10.287.90">
    <property type="match status" value="1"/>
</dbReference>
<dbReference type="InterPro" id="IPR036257">
    <property type="entry name" value="Cyt_c_oxidase_su2_TM_sf"/>
</dbReference>
<keyword evidence="6 15" id="KW-0479">Metal-binding</keyword>
<evidence type="ECO:0000313" key="20">
    <source>
        <dbReference type="Proteomes" id="UP000460435"/>
    </source>
</evidence>
<evidence type="ECO:0000256" key="7">
    <source>
        <dbReference type="ARBA" id="ARBA00022967"/>
    </source>
</evidence>
<dbReference type="SUPFAM" id="SSF49503">
    <property type="entry name" value="Cupredoxins"/>
    <property type="match status" value="1"/>
</dbReference>
<dbReference type="PANTHER" id="PTHR22888">
    <property type="entry name" value="CYTOCHROME C OXIDASE, SUBUNIT II"/>
    <property type="match status" value="1"/>
</dbReference>
<evidence type="ECO:0000256" key="15">
    <source>
        <dbReference type="RuleBase" id="RU004024"/>
    </source>
</evidence>
<dbReference type="EC" id="7.1.1.9" evidence="15"/>
<dbReference type="InterPro" id="IPR002429">
    <property type="entry name" value="CcO_II-like_C"/>
</dbReference>
<comment type="similarity">
    <text evidence="2 14">Belongs to the cytochrome c oxidase subunit 2 family.</text>
</comment>
<dbReference type="PROSITE" id="PS50857">
    <property type="entry name" value="COX2_CUA"/>
    <property type="match status" value="1"/>
</dbReference>
<evidence type="ECO:0000256" key="14">
    <source>
        <dbReference type="RuleBase" id="RU000456"/>
    </source>
</evidence>
<keyword evidence="8 14" id="KW-0249">Electron transport</keyword>
<accession>A0A7K3M2Z2</accession>
<keyword evidence="10 15" id="KW-0186">Copper</keyword>
<reference evidence="19 20" key="1">
    <citation type="submission" date="2019-11" db="EMBL/GenBank/DDBJ databases">
        <authorList>
            <person name="Li X.-J."/>
            <person name="Feng X.-M."/>
        </authorList>
    </citation>
    <scope>NUCLEOTIDE SEQUENCE [LARGE SCALE GENOMIC DNA]</scope>
    <source>
        <strain evidence="19 20">XMNu-373</strain>
    </source>
</reference>
<evidence type="ECO:0000256" key="3">
    <source>
        <dbReference type="ARBA" id="ARBA00022448"/>
    </source>
</evidence>
<dbReference type="Pfam" id="PF00116">
    <property type="entry name" value="COX2"/>
    <property type="match status" value="1"/>
</dbReference>
<dbReference type="Gene3D" id="2.60.40.420">
    <property type="entry name" value="Cupredoxins - blue copper proteins"/>
    <property type="match status" value="1"/>
</dbReference>
<dbReference type="EMBL" id="WLZY01000002">
    <property type="protein sequence ID" value="NDL57282.1"/>
    <property type="molecule type" value="Genomic_DNA"/>
</dbReference>
<dbReference type="PRINTS" id="PR01166">
    <property type="entry name" value="CYCOXIDASEII"/>
</dbReference>
<evidence type="ECO:0000256" key="12">
    <source>
        <dbReference type="ARBA" id="ARBA00024688"/>
    </source>
</evidence>
<dbReference type="InterPro" id="IPR014222">
    <property type="entry name" value="Cyt_c_oxidase_su2"/>
</dbReference>
<dbReference type="GO" id="GO:0004129">
    <property type="term" value="F:cytochrome-c oxidase activity"/>
    <property type="evidence" value="ECO:0007669"/>
    <property type="project" value="UniProtKB-EC"/>
</dbReference>
<feature type="transmembrane region" description="Helical" evidence="17">
    <location>
        <begin position="107"/>
        <end position="125"/>
    </location>
</feature>
<feature type="region of interest" description="Disordered" evidence="16">
    <location>
        <begin position="264"/>
        <end position="285"/>
    </location>
</feature>
<keyword evidence="7" id="KW-1278">Translocase</keyword>
<dbReference type="InterPro" id="IPR011759">
    <property type="entry name" value="Cyt_c_oxidase_su2_TM_dom"/>
</dbReference>
<evidence type="ECO:0000256" key="4">
    <source>
        <dbReference type="ARBA" id="ARBA00022660"/>
    </source>
</evidence>
<evidence type="ECO:0000256" key="13">
    <source>
        <dbReference type="ARBA" id="ARBA00047816"/>
    </source>
</evidence>
<sequence length="285" mass="31772">MEGRLVGHDERVRPVRRRVKAAAAAVASVLALSGCAADASGQWQRMGLPEGATEEAPLIGDLWVGSWVAALVIGVLVWGLILWAAIAYRKRNDEMPAQTRFNIPIEFLYTVTPLIVIGVLFYFTMQHQDEILAEPESPDLTVEVIGQQWSWTFNYVDEDVYDIGTTTEIPTLYLPVDETVRFELNSPDVIHSFWVPQFYMKMDVVPGRTNSFHVTPNQLGTFAGKCAEFCGAYHSRMLFNVEVVPAEEYAAQMDNLREAGQTGQIDAPLRGAYSERPLNEAGSEE</sequence>
<evidence type="ECO:0000256" key="10">
    <source>
        <dbReference type="ARBA" id="ARBA00023008"/>
    </source>
</evidence>
<evidence type="ECO:0000256" key="2">
    <source>
        <dbReference type="ARBA" id="ARBA00007866"/>
    </source>
</evidence>
<dbReference type="Pfam" id="PF02790">
    <property type="entry name" value="COX2_TM"/>
    <property type="match status" value="1"/>
</dbReference>
<keyword evidence="9 17" id="KW-1133">Transmembrane helix</keyword>
<comment type="catalytic activity">
    <reaction evidence="13 15">
        <text>4 Fe(II)-[cytochrome c] + O2 + 8 H(+)(in) = 4 Fe(III)-[cytochrome c] + 2 H2O + 4 H(+)(out)</text>
        <dbReference type="Rhea" id="RHEA:11436"/>
        <dbReference type="Rhea" id="RHEA-COMP:10350"/>
        <dbReference type="Rhea" id="RHEA-COMP:14399"/>
        <dbReference type="ChEBI" id="CHEBI:15377"/>
        <dbReference type="ChEBI" id="CHEBI:15378"/>
        <dbReference type="ChEBI" id="CHEBI:15379"/>
        <dbReference type="ChEBI" id="CHEBI:29033"/>
        <dbReference type="ChEBI" id="CHEBI:29034"/>
        <dbReference type="EC" id="7.1.1.9"/>
    </reaction>
</comment>
<comment type="caution">
    <text evidence="19">The sequence shown here is derived from an EMBL/GenBank/DDBJ whole genome shotgun (WGS) entry which is preliminary data.</text>
</comment>
<dbReference type="GO" id="GO:0005886">
    <property type="term" value="C:plasma membrane"/>
    <property type="evidence" value="ECO:0007669"/>
    <property type="project" value="UniProtKB-SubCell"/>
</dbReference>
<feature type="domain" description="Cytochrome oxidase subunit II copper A binding" evidence="18">
    <location>
        <begin position="137"/>
        <end position="255"/>
    </location>
</feature>
<dbReference type="GO" id="GO:0005507">
    <property type="term" value="F:copper ion binding"/>
    <property type="evidence" value="ECO:0007669"/>
    <property type="project" value="InterPro"/>
</dbReference>
<keyword evidence="5 14" id="KW-0812">Transmembrane</keyword>
<organism evidence="19 20">
    <name type="scientific">Phytoactinopolyspora mesophila</name>
    <dbReference type="NCBI Taxonomy" id="2650750"/>
    <lineage>
        <taxon>Bacteria</taxon>
        <taxon>Bacillati</taxon>
        <taxon>Actinomycetota</taxon>
        <taxon>Actinomycetes</taxon>
        <taxon>Jiangellales</taxon>
        <taxon>Jiangellaceae</taxon>
        <taxon>Phytoactinopolyspora</taxon>
    </lineage>
</organism>
<dbReference type="PROSITE" id="PS00078">
    <property type="entry name" value="COX2"/>
    <property type="match status" value="1"/>
</dbReference>
<evidence type="ECO:0000256" key="11">
    <source>
        <dbReference type="ARBA" id="ARBA00023136"/>
    </source>
</evidence>
<evidence type="ECO:0000256" key="5">
    <source>
        <dbReference type="ARBA" id="ARBA00022692"/>
    </source>
</evidence>
<name>A0A7K3M2Z2_9ACTN</name>
<evidence type="ECO:0000313" key="19">
    <source>
        <dbReference type="EMBL" id="NDL57282.1"/>
    </source>
</evidence>
<evidence type="ECO:0000256" key="16">
    <source>
        <dbReference type="SAM" id="MobiDB-lite"/>
    </source>
</evidence>
<keyword evidence="4 14" id="KW-0679">Respiratory chain</keyword>
<keyword evidence="20" id="KW-1185">Reference proteome</keyword>
<evidence type="ECO:0000256" key="9">
    <source>
        <dbReference type="ARBA" id="ARBA00022989"/>
    </source>
</evidence>
<dbReference type="SUPFAM" id="SSF81464">
    <property type="entry name" value="Cytochrome c oxidase subunit II-like, transmembrane region"/>
    <property type="match status" value="1"/>
</dbReference>
<dbReference type="NCBIfam" id="TIGR02866">
    <property type="entry name" value="CoxB"/>
    <property type="match status" value="1"/>
</dbReference>
<comment type="subcellular location">
    <subcellularLocation>
        <location evidence="14">Cell membrane</location>
        <topology evidence="14">Multi-pass membrane protein</topology>
    </subcellularLocation>
    <subcellularLocation>
        <location evidence="1">Membrane</location>
        <topology evidence="1">Multi-pass membrane protein</topology>
    </subcellularLocation>
</comment>
<dbReference type="CDD" id="cd13919">
    <property type="entry name" value="CuRO_HCO_II_like_5"/>
    <property type="match status" value="1"/>
</dbReference>
<keyword evidence="11 17" id="KW-0472">Membrane</keyword>
<comment type="cofactor">
    <cofactor evidence="15">
        <name>Cu cation</name>
        <dbReference type="ChEBI" id="CHEBI:23378"/>
    </cofactor>
    <text evidence="15">Binds a copper A center.</text>
</comment>